<dbReference type="Proteomes" id="UP001066276">
    <property type="component" value="Chromosome 4_1"/>
</dbReference>
<keyword evidence="2" id="KW-0812">Transmembrane</keyword>
<keyword evidence="2" id="KW-0472">Membrane</keyword>
<evidence type="ECO:0000256" key="1">
    <source>
        <dbReference type="SAM" id="MobiDB-lite"/>
    </source>
</evidence>
<evidence type="ECO:0000313" key="3">
    <source>
        <dbReference type="EMBL" id="KAJ1171774.1"/>
    </source>
</evidence>
<keyword evidence="4" id="KW-1185">Reference proteome</keyword>
<gene>
    <name evidence="3" type="ORF">NDU88_003632</name>
</gene>
<reference evidence="3" key="1">
    <citation type="journal article" date="2022" name="bioRxiv">
        <title>Sequencing and chromosome-scale assembly of the giantPleurodeles waltlgenome.</title>
        <authorList>
            <person name="Brown T."/>
            <person name="Elewa A."/>
            <person name="Iarovenko S."/>
            <person name="Subramanian E."/>
            <person name="Araus A.J."/>
            <person name="Petzold A."/>
            <person name="Susuki M."/>
            <person name="Suzuki K.-i.T."/>
            <person name="Hayashi T."/>
            <person name="Toyoda A."/>
            <person name="Oliveira C."/>
            <person name="Osipova E."/>
            <person name="Leigh N.D."/>
            <person name="Simon A."/>
            <person name="Yun M.H."/>
        </authorList>
    </citation>
    <scope>NUCLEOTIDE SEQUENCE</scope>
    <source>
        <strain evidence="3">20211129_DDA</strain>
        <tissue evidence="3">Liver</tissue>
    </source>
</reference>
<accession>A0AAV7T6R5</accession>
<evidence type="ECO:0000256" key="2">
    <source>
        <dbReference type="SAM" id="Phobius"/>
    </source>
</evidence>
<protein>
    <submittedName>
        <fullName evidence="3">Uncharacterized protein</fullName>
    </submittedName>
</protein>
<proteinExistence type="predicted"/>
<sequence>MQPPSWVLGVTELIRIFFLLTRSGALLLLWFLLGLKPELEEEERRKRSNSTMESLTGSRGDAMDERGAAAQWRDSPGAKETPQMTEEPKHNTGIQRPAPAAREAPSEYSGHA</sequence>
<dbReference type="EMBL" id="JANPWB010000007">
    <property type="protein sequence ID" value="KAJ1171774.1"/>
    <property type="molecule type" value="Genomic_DNA"/>
</dbReference>
<dbReference type="AlphaFoldDB" id="A0AAV7T6R5"/>
<comment type="caution">
    <text evidence="3">The sequence shown here is derived from an EMBL/GenBank/DDBJ whole genome shotgun (WGS) entry which is preliminary data.</text>
</comment>
<evidence type="ECO:0000313" key="4">
    <source>
        <dbReference type="Proteomes" id="UP001066276"/>
    </source>
</evidence>
<feature type="transmembrane region" description="Helical" evidence="2">
    <location>
        <begin position="13"/>
        <end position="35"/>
    </location>
</feature>
<keyword evidence="2" id="KW-1133">Transmembrane helix</keyword>
<feature type="region of interest" description="Disordered" evidence="1">
    <location>
        <begin position="40"/>
        <end position="112"/>
    </location>
</feature>
<organism evidence="3 4">
    <name type="scientific">Pleurodeles waltl</name>
    <name type="common">Iberian ribbed newt</name>
    <dbReference type="NCBI Taxonomy" id="8319"/>
    <lineage>
        <taxon>Eukaryota</taxon>
        <taxon>Metazoa</taxon>
        <taxon>Chordata</taxon>
        <taxon>Craniata</taxon>
        <taxon>Vertebrata</taxon>
        <taxon>Euteleostomi</taxon>
        <taxon>Amphibia</taxon>
        <taxon>Batrachia</taxon>
        <taxon>Caudata</taxon>
        <taxon>Salamandroidea</taxon>
        <taxon>Salamandridae</taxon>
        <taxon>Pleurodelinae</taxon>
        <taxon>Pleurodeles</taxon>
    </lineage>
</organism>
<name>A0AAV7T6R5_PLEWA</name>